<evidence type="ECO:0000259" key="15">
    <source>
        <dbReference type="SMART" id="SM00965"/>
    </source>
</evidence>
<evidence type="ECO:0000256" key="1">
    <source>
        <dbReference type="ARBA" id="ARBA00004571"/>
    </source>
</evidence>
<dbReference type="Gene3D" id="2.40.170.20">
    <property type="entry name" value="TonB-dependent receptor, beta-barrel domain"/>
    <property type="match status" value="1"/>
</dbReference>
<gene>
    <name evidence="16" type="ORF">ACIKP9_10105</name>
</gene>
<dbReference type="NCBIfam" id="TIGR01783">
    <property type="entry name" value="TonB-siderophor"/>
    <property type="match status" value="1"/>
</dbReference>
<evidence type="ECO:0000256" key="10">
    <source>
        <dbReference type="ARBA" id="ARBA00023170"/>
    </source>
</evidence>
<evidence type="ECO:0000256" key="9">
    <source>
        <dbReference type="ARBA" id="ARBA00023136"/>
    </source>
</evidence>
<evidence type="ECO:0000256" key="3">
    <source>
        <dbReference type="ARBA" id="ARBA00022448"/>
    </source>
</evidence>
<evidence type="ECO:0000256" key="5">
    <source>
        <dbReference type="ARBA" id="ARBA00022496"/>
    </source>
</evidence>
<dbReference type="Pfam" id="PF00593">
    <property type="entry name" value="TonB_dep_Rec_b-barrel"/>
    <property type="match status" value="1"/>
</dbReference>
<keyword evidence="4 12" id="KW-1134">Transmembrane beta strand</keyword>
<dbReference type="PANTHER" id="PTHR32552:SF74">
    <property type="entry name" value="HYDROXAMATE SIDEROPHORE RECEPTOR FHUE"/>
    <property type="match status" value="1"/>
</dbReference>
<keyword evidence="17" id="KW-1185">Reference proteome</keyword>
<evidence type="ECO:0000256" key="13">
    <source>
        <dbReference type="RuleBase" id="RU003357"/>
    </source>
</evidence>
<dbReference type="Gene3D" id="2.170.130.10">
    <property type="entry name" value="TonB-dependent receptor, plug domain"/>
    <property type="match status" value="1"/>
</dbReference>
<evidence type="ECO:0000256" key="4">
    <source>
        <dbReference type="ARBA" id="ARBA00022452"/>
    </source>
</evidence>
<comment type="similarity">
    <text evidence="2 12 13">Belongs to the TonB-dependent receptor family.</text>
</comment>
<accession>A0ABW8GMJ3</accession>
<dbReference type="InterPro" id="IPR037066">
    <property type="entry name" value="Plug_dom_sf"/>
</dbReference>
<dbReference type="Pfam" id="PF07660">
    <property type="entry name" value="STN"/>
    <property type="match status" value="1"/>
</dbReference>
<dbReference type="InterPro" id="IPR039426">
    <property type="entry name" value="TonB-dep_rcpt-like"/>
</dbReference>
<evidence type="ECO:0000256" key="12">
    <source>
        <dbReference type="PROSITE-ProRule" id="PRU01360"/>
    </source>
</evidence>
<comment type="subcellular location">
    <subcellularLocation>
        <location evidence="1 12">Cell outer membrane</location>
        <topology evidence="1 12">Multi-pass membrane protein</topology>
    </subcellularLocation>
</comment>
<keyword evidence="7" id="KW-0408">Iron</keyword>
<evidence type="ECO:0000313" key="16">
    <source>
        <dbReference type="EMBL" id="MFJ5446578.1"/>
    </source>
</evidence>
<dbReference type="EMBL" id="JBIWXY010000002">
    <property type="protein sequence ID" value="MFJ5446578.1"/>
    <property type="molecule type" value="Genomic_DNA"/>
</dbReference>
<evidence type="ECO:0000256" key="11">
    <source>
        <dbReference type="ARBA" id="ARBA00023237"/>
    </source>
</evidence>
<evidence type="ECO:0000256" key="14">
    <source>
        <dbReference type="SAM" id="MobiDB-lite"/>
    </source>
</evidence>
<keyword evidence="6 12" id="KW-0812">Transmembrane</keyword>
<evidence type="ECO:0000256" key="8">
    <source>
        <dbReference type="ARBA" id="ARBA00023077"/>
    </source>
</evidence>
<keyword evidence="8 13" id="KW-0798">TonB box</keyword>
<keyword evidence="11 12" id="KW-0998">Cell outer membrane</keyword>
<evidence type="ECO:0000313" key="17">
    <source>
        <dbReference type="Proteomes" id="UP001617669"/>
    </source>
</evidence>
<organism evidence="16 17">
    <name type="scientific">Methylobacillus methanolivorans</name>
    <dbReference type="NCBI Taxonomy" id="1848927"/>
    <lineage>
        <taxon>Bacteria</taxon>
        <taxon>Pseudomonadati</taxon>
        <taxon>Pseudomonadota</taxon>
        <taxon>Betaproteobacteria</taxon>
        <taxon>Nitrosomonadales</taxon>
        <taxon>Methylophilaceae</taxon>
        <taxon>Methylobacillus</taxon>
    </lineage>
</organism>
<sequence length="816" mass="89191">MQHKHYTSPPRLRLGQLILAQAFSTLLVFTTPIFIGSAMAEVAVKHYQISAGPLKDALAQFGQHAQIMLSYSGELVAGLHSNGLNKAASVSEGLEQLLAGTGLEAIAQENGGYVLRKAAKPTTGRTESTLEEVRVHASKDPTTENTGSYTTSATGASTKLPLSLRHTPQSVSVITRQRMDDQNLTQLQEVLEQTVGISVVQSGYVGANWNTFQSRGFNINNYLVDGLPLGNGFQQMTNDMAFYDRVEVLRGSSGLMVGIGAPGGSINYIRKKPTREFQASVTGQVGSWDNYRGMVDISTPLNADGSVRGRIVAVKQESGSNLDRYGLEREMLYGIVEADLAPSTLFTAGVEYQNHETHDSPEAGLPLFYSDGSHTNWKRSKNPGASWASSENEKLAFFTSLEHTFDNDWRAKVQFNHIRHSYDSIIGSGGSGSLNKATGSGVSLWGGRWKADPIKQNALDVYATGPFTLGGRQHELVVGLNYSHIEQENDPSYTLWHYISVADYRNWDGNVAQPNMSPIGRYSERTRQFGGYLTARFRPTDQWSILAGARVIHWHQATGSEPYSGAASATSRSETGVLTPYVATTYDVTDTASLYASYTKIFNPQSRLDRNGRYLDPEEGNSYEVGIKHAFYGGRLNTSLALFRVEQDNLAVRDGSLLAPNGGVAYVAEQGTVSKGVEVEANGELAPGWQVSGGYTFRISQNADGDKVQTVTPQNLFKLFTTYTLPGAWSKLTVGGGANWQSQIYTNNTGPGNAYRFTQGSYAVVNLMARYQVDENFSVALNVNNLFDKVYYTNTAGNMGFYGTPRNAMLTLKYQF</sequence>
<name>A0ABW8GMJ3_9PROT</name>
<dbReference type="SUPFAM" id="SSF56935">
    <property type="entry name" value="Porins"/>
    <property type="match status" value="1"/>
</dbReference>
<keyword evidence="5" id="KW-0410">Iron transport</keyword>
<dbReference type="InterPro" id="IPR012910">
    <property type="entry name" value="Plug_dom"/>
</dbReference>
<dbReference type="InterPro" id="IPR036942">
    <property type="entry name" value="Beta-barrel_TonB_sf"/>
</dbReference>
<keyword evidence="10 16" id="KW-0675">Receptor</keyword>
<dbReference type="Pfam" id="PF07715">
    <property type="entry name" value="Plug"/>
    <property type="match status" value="1"/>
</dbReference>
<dbReference type="CDD" id="cd01347">
    <property type="entry name" value="ligand_gated_channel"/>
    <property type="match status" value="1"/>
</dbReference>
<dbReference type="PANTHER" id="PTHR32552">
    <property type="entry name" value="FERRICHROME IRON RECEPTOR-RELATED"/>
    <property type="match status" value="1"/>
</dbReference>
<keyword evidence="3 12" id="KW-0813">Transport</keyword>
<dbReference type="RefSeq" id="WP_400882187.1">
    <property type="nucleotide sequence ID" value="NZ_JBIWXY010000002.1"/>
</dbReference>
<dbReference type="InterPro" id="IPR011662">
    <property type="entry name" value="Secretin/TonB_short_N"/>
</dbReference>
<feature type="region of interest" description="Disordered" evidence="14">
    <location>
        <begin position="135"/>
        <end position="158"/>
    </location>
</feature>
<proteinExistence type="inferred from homology"/>
<feature type="domain" description="Secretin/TonB short N-terminal" evidence="15">
    <location>
        <begin position="67"/>
        <end position="118"/>
    </location>
</feature>
<evidence type="ECO:0000256" key="7">
    <source>
        <dbReference type="ARBA" id="ARBA00023004"/>
    </source>
</evidence>
<feature type="compositionally biased region" description="Low complexity" evidence="14">
    <location>
        <begin position="146"/>
        <end position="158"/>
    </location>
</feature>
<dbReference type="PROSITE" id="PS52016">
    <property type="entry name" value="TONB_DEPENDENT_REC_3"/>
    <property type="match status" value="1"/>
</dbReference>
<reference evidence="16 17" key="1">
    <citation type="submission" date="2024-11" db="EMBL/GenBank/DDBJ databases">
        <authorList>
            <person name="Kaparullina E.N."/>
            <person name="Delegan Y.A."/>
            <person name="Doronina N.V."/>
        </authorList>
    </citation>
    <scope>NUCLEOTIDE SEQUENCE [LARGE SCALE GENOMIC DNA]</scope>
    <source>
        <strain evidence="16 17">7sh_L</strain>
    </source>
</reference>
<protein>
    <submittedName>
        <fullName evidence="16">TonB-dependent siderophore receptor</fullName>
    </submittedName>
</protein>
<dbReference type="InterPro" id="IPR010105">
    <property type="entry name" value="TonB_sidphr_rcpt"/>
</dbReference>
<keyword evidence="5" id="KW-0406">Ion transport</keyword>
<dbReference type="Proteomes" id="UP001617669">
    <property type="component" value="Unassembled WGS sequence"/>
</dbReference>
<evidence type="ECO:0000256" key="6">
    <source>
        <dbReference type="ARBA" id="ARBA00022692"/>
    </source>
</evidence>
<comment type="caution">
    <text evidence="16">The sequence shown here is derived from an EMBL/GenBank/DDBJ whole genome shotgun (WGS) entry which is preliminary data.</text>
</comment>
<evidence type="ECO:0000256" key="2">
    <source>
        <dbReference type="ARBA" id="ARBA00009810"/>
    </source>
</evidence>
<dbReference type="InterPro" id="IPR000531">
    <property type="entry name" value="Beta-barrel_TonB"/>
</dbReference>
<dbReference type="Gene3D" id="3.55.50.30">
    <property type="match status" value="1"/>
</dbReference>
<dbReference type="SMART" id="SM00965">
    <property type="entry name" value="STN"/>
    <property type="match status" value="1"/>
</dbReference>
<keyword evidence="9 12" id="KW-0472">Membrane</keyword>